<dbReference type="AlphaFoldDB" id="A0A7T2LL43"/>
<dbReference type="PROSITE" id="PS50883">
    <property type="entry name" value="EAL"/>
    <property type="match status" value="1"/>
</dbReference>
<dbReference type="PROSITE" id="PS50887">
    <property type="entry name" value="GGDEF"/>
    <property type="match status" value="1"/>
</dbReference>
<dbReference type="CDD" id="cd01948">
    <property type="entry name" value="EAL"/>
    <property type="match status" value="1"/>
</dbReference>
<accession>A0A7T2LL43</accession>
<sequence>MPSASPQRLDTPHSALALGAAAPRHWQVPRDTALEAARQDYLDALPIAGAVICANGIDDIWIDKANDPFRRLALLGTGPIDLPIGEAAFLSASRIGERLIRFFADEADDMQFEGGDGKDVGGRYFSIRIARLAATNYATDRCLLSIVDRTAQVDTENSLRAEMLRDSLTGLPNRLAFAEQVELLLQDTGLSDSSHAVLVVDLARFSRVNECVGAIAGDELLIAFASRLFSALSPGDVLARIGSDEFGILLRLETGLEDALATAARIKAALVAPFRLSELEIQVDCSIGCALVNGKVDFAEEVVRNAQFAVKRAKNNNEIHVYEANEAQAARRLFSLETELRRAIENGQLTMAFQPLVDLQSGHVAGFEALTRWEQEEGGAVDASKFIAVAEESGLIVPLGRWALEEATRILAEWDRESGGALPLYMGVNVSPVQIARDDVVGLLSSALDRHGLAGERLTLELTESAIVRDPERAAKVLNGVKELNARIAMDDFGTGYTSLAYLQRLPIDILKVDRSFVSHMMTDRDSFAIIRAVLSLATALGMSTTAEGIETEDLARTLGYLGCSHGQGYYYAAPMSAEDALAYALSRSASST</sequence>
<name>A0A7T2LL43_9SPHN</name>
<reference evidence="3 4" key="1">
    <citation type="submission" date="2020-11" db="EMBL/GenBank/DDBJ databases">
        <title>Genome seq and assembly of Sphingosinicella sp.</title>
        <authorList>
            <person name="Chhetri G."/>
        </authorList>
    </citation>
    <scope>NUCLEOTIDE SEQUENCE [LARGE SCALE GENOMIC DNA]</scope>
    <source>
        <strain evidence="3 4">UDD2</strain>
    </source>
</reference>
<dbReference type="SMART" id="SM00267">
    <property type="entry name" value="GGDEF"/>
    <property type="match status" value="1"/>
</dbReference>
<dbReference type="Gene3D" id="3.20.20.450">
    <property type="entry name" value="EAL domain"/>
    <property type="match status" value="1"/>
</dbReference>
<feature type="domain" description="EAL" evidence="1">
    <location>
        <begin position="333"/>
        <end position="589"/>
    </location>
</feature>
<dbReference type="CDD" id="cd01949">
    <property type="entry name" value="GGDEF"/>
    <property type="match status" value="1"/>
</dbReference>
<evidence type="ECO:0000259" key="1">
    <source>
        <dbReference type="PROSITE" id="PS50883"/>
    </source>
</evidence>
<dbReference type="InterPro" id="IPR001633">
    <property type="entry name" value="EAL_dom"/>
</dbReference>
<dbReference type="InterPro" id="IPR035919">
    <property type="entry name" value="EAL_sf"/>
</dbReference>
<dbReference type="PANTHER" id="PTHR33121">
    <property type="entry name" value="CYCLIC DI-GMP PHOSPHODIESTERASE PDEF"/>
    <property type="match status" value="1"/>
</dbReference>
<feature type="domain" description="GGDEF" evidence="2">
    <location>
        <begin position="193"/>
        <end position="324"/>
    </location>
</feature>
<dbReference type="PANTHER" id="PTHR33121:SF70">
    <property type="entry name" value="SIGNALING PROTEIN YKOW"/>
    <property type="match status" value="1"/>
</dbReference>
<dbReference type="NCBIfam" id="TIGR00254">
    <property type="entry name" value="GGDEF"/>
    <property type="match status" value="1"/>
</dbReference>
<dbReference type="Pfam" id="PF00990">
    <property type="entry name" value="GGDEF"/>
    <property type="match status" value="1"/>
</dbReference>
<dbReference type="Pfam" id="PF00563">
    <property type="entry name" value="EAL"/>
    <property type="match status" value="1"/>
</dbReference>
<dbReference type="Proteomes" id="UP000594873">
    <property type="component" value="Chromosome"/>
</dbReference>
<dbReference type="SMART" id="SM00052">
    <property type="entry name" value="EAL"/>
    <property type="match status" value="1"/>
</dbReference>
<dbReference type="RefSeq" id="WP_200970556.1">
    <property type="nucleotide sequence ID" value="NZ_CP065592.1"/>
</dbReference>
<dbReference type="InterPro" id="IPR043128">
    <property type="entry name" value="Rev_trsase/Diguanyl_cyclase"/>
</dbReference>
<dbReference type="InterPro" id="IPR050706">
    <property type="entry name" value="Cyclic-di-GMP_PDE-like"/>
</dbReference>
<proteinExistence type="predicted"/>
<organism evidence="3 4">
    <name type="scientific">Allosphingosinicella flava</name>
    <dbReference type="NCBI Taxonomy" id="2771430"/>
    <lineage>
        <taxon>Bacteria</taxon>
        <taxon>Pseudomonadati</taxon>
        <taxon>Pseudomonadota</taxon>
        <taxon>Alphaproteobacteria</taxon>
        <taxon>Sphingomonadales</taxon>
        <taxon>Sphingomonadaceae</taxon>
        <taxon>Allosphingosinicella</taxon>
    </lineage>
</organism>
<evidence type="ECO:0000313" key="4">
    <source>
        <dbReference type="Proteomes" id="UP000594873"/>
    </source>
</evidence>
<keyword evidence="4" id="KW-1185">Reference proteome</keyword>
<dbReference type="InterPro" id="IPR029787">
    <property type="entry name" value="Nucleotide_cyclase"/>
</dbReference>
<dbReference type="GO" id="GO:0071111">
    <property type="term" value="F:cyclic-guanylate-specific phosphodiesterase activity"/>
    <property type="evidence" value="ECO:0007669"/>
    <property type="project" value="InterPro"/>
</dbReference>
<dbReference type="Gene3D" id="3.30.70.270">
    <property type="match status" value="1"/>
</dbReference>
<dbReference type="KEGG" id="sflv:IC614_06485"/>
<evidence type="ECO:0000259" key="2">
    <source>
        <dbReference type="PROSITE" id="PS50887"/>
    </source>
</evidence>
<dbReference type="SUPFAM" id="SSF55073">
    <property type="entry name" value="Nucleotide cyclase"/>
    <property type="match status" value="1"/>
</dbReference>
<dbReference type="SUPFAM" id="SSF141868">
    <property type="entry name" value="EAL domain-like"/>
    <property type="match status" value="1"/>
</dbReference>
<evidence type="ECO:0000313" key="3">
    <source>
        <dbReference type="EMBL" id="QPQ54024.1"/>
    </source>
</evidence>
<dbReference type="InterPro" id="IPR000160">
    <property type="entry name" value="GGDEF_dom"/>
</dbReference>
<dbReference type="EMBL" id="CP065592">
    <property type="protein sequence ID" value="QPQ54024.1"/>
    <property type="molecule type" value="Genomic_DNA"/>
</dbReference>
<gene>
    <name evidence="3" type="ORF">IC614_06485</name>
</gene>
<protein>
    <submittedName>
        <fullName evidence="3">EAL domain-containing protein</fullName>
    </submittedName>
</protein>